<evidence type="ECO:0000313" key="1">
    <source>
        <dbReference type="EMBL" id="KAK4171865.1"/>
    </source>
</evidence>
<dbReference type="PANTHER" id="PTHR42057">
    <property type="entry name" value="F-BOX DOMAIN PROTEIN (AFU_ORTHOLOGUE AFUA_4G00200)"/>
    <property type="match status" value="1"/>
</dbReference>
<proteinExistence type="predicted"/>
<dbReference type="PANTHER" id="PTHR42057:SF2">
    <property type="entry name" value="F-BOX DOMAIN PROTEIN (AFU_ORTHOLOGUE AFUA_4G00200)-RELATED"/>
    <property type="match status" value="1"/>
</dbReference>
<dbReference type="AlphaFoldDB" id="A0AAN7A3C4"/>
<organism evidence="1 2">
    <name type="scientific">Triangularia setosa</name>
    <dbReference type="NCBI Taxonomy" id="2587417"/>
    <lineage>
        <taxon>Eukaryota</taxon>
        <taxon>Fungi</taxon>
        <taxon>Dikarya</taxon>
        <taxon>Ascomycota</taxon>
        <taxon>Pezizomycotina</taxon>
        <taxon>Sordariomycetes</taxon>
        <taxon>Sordariomycetidae</taxon>
        <taxon>Sordariales</taxon>
        <taxon>Podosporaceae</taxon>
        <taxon>Triangularia</taxon>
    </lineage>
</organism>
<evidence type="ECO:0000313" key="2">
    <source>
        <dbReference type="Proteomes" id="UP001302321"/>
    </source>
</evidence>
<gene>
    <name evidence="1" type="ORF">QBC36DRAFT_304942</name>
</gene>
<protein>
    <submittedName>
        <fullName evidence="1">Uncharacterized protein</fullName>
    </submittedName>
</protein>
<sequence length="421" mass="49093">MGISVILTEVLDPSLTAFEKKNLIGMSAALDQLFDQKVFATPAYDDKEFRKWKELVSTTIVQDAAREAEIYSVCPLGYDSSRLYRDYAFSEGCQGENDQDDMRSFDNEGVEKFCTRIQTIEAVFKVIQQRKALADANDSINRDDFRSIVEKITELRLLVTHEYTEHSPDHDIYYPDRHQFEPWLQRELLFCFANRLTSLHLSFQENWGVTPGYFDRKGLHFPSLKSLSLGEYVIGRHDQFDWVLAQTRLETLCLNRCIIVSYLHFDDLECLEWGIPARDWKRVPDAFNFEEESKTYIFSGTWEVVFDRIRLGLSRLVQFRMQHRDGGERCLSLADEMSCQLTAQRYTCFGSGILPIPWLEADFTGTLEFARIYGRLDVLEEDIDDDEEDPELNRAKETKEGDMRAFKRLLQGVEERARRGF</sequence>
<keyword evidence="2" id="KW-1185">Reference proteome</keyword>
<dbReference type="Proteomes" id="UP001302321">
    <property type="component" value="Unassembled WGS sequence"/>
</dbReference>
<reference evidence="1" key="2">
    <citation type="submission" date="2023-05" db="EMBL/GenBank/DDBJ databases">
        <authorList>
            <consortium name="Lawrence Berkeley National Laboratory"/>
            <person name="Steindorff A."/>
            <person name="Hensen N."/>
            <person name="Bonometti L."/>
            <person name="Westerberg I."/>
            <person name="Brannstrom I.O."/>
            <person name="Guillou S."/>
            <person name="Cros-Aarteil S."/>
            <person name="Calhoun S."/>
            <person name="Haridas S."/>
            <person name="Kuo A."/>
            <person name="Mondo S."/>
            <person name="Pangilinan J."/>
            <person name="Riley R."/>
            <person name="Labutti K."/>
            <person name="Andreopoulos B."/>
            <person name="Lipzen A."/>
            <person name="Chen C."/>
            <person name="Yanf M."/>
            <person name="Daum C."/>
            <person name="Ng V."/>
            <person name="Clum A."/>
            <person name="Ohm R."/>
            <person name="Martin F."/>
            <person name="Silar P."/>
            <person name="Natvig D."/>
            <person name="Lalanne C."/>
            <person name="Gautier V."/>
            <person name="Ament-Velasquez S.L."/>
            <person name="Kruys A."/>
            <person name="Hutchinson M.I."/>
            <person name="Powell A.J."/>
            <person name="Barry K."/>
            <person name="Miller A.N."/>
            <person name="Grigoriev I.V."/>
            <person name="Debuchy R."/>
            <person name="Gladieux P."/>
            <person name="Thoren M.H."/>
            <person name="Johannesson H."/>
        </authorList>
    </citation>
    <scope>NUCLEOTIDE SEQUENCE</scope>
    <source>
        <strain evidence="1">CBS 892.96</strain>
    </source>
</reference>
<accession>A0AAN7A3C4</accession>
<dbReference type="EMBL" id="MU866494">
    <property type="protein sequence ID" value="KAK4171865.1"/>
    <property type="molecule type" value="Genomic_DNA"/>
</dbReference>
<comment type="caution">
    <text evidence="1">The sequence shown here is derived from an EMBL/GenBank/DDBJ whole genome shotgun (WGS) entry which is preliminary data.</text>
</comment>
<reference evidence="1" key="1">
    <citation type="journal article" date="2023" name="Mol. Phylogenet. Evol.">
        <title>Genome-scale phylogeny and comparative genomics of the fungal order Sordariales.</title>
        <authorList>
            <person name="Hensen N."/>
            <person name="Bonometti L."/>
            <person name="Westerberg I."/>
            <person name="Brannstrom I.O."/>
            <person name="Guillou S."/>
            <person name="Cros-Aarteil S."/>
            <person name="Calhoun S."/>
            <person name="Haridas S."/>
            <person name="Kuo A."/>
            <person name="Mondo S."/>
            <person name="Pangilinan J."/>
            <person name="Riley R."/>
            <person name="LaButti K."/>
            <person name="Andreopoulos B."/>
            <person name="Lipzen A."/>
            <person name="Chen C."/>
            <person name="Yan M."/>
            <person name="Daum C."/>
            <person name="Ng V."/>
            <person name="Clum A."/>
            <person name="Steindorff A."/>
            <person name="Ohm R.A."/>
            <person name="Martin F."/>
            <person name="Silar P."/>
            <person name="Natvig D.O."/>
            <person name="Lalanne C."/>
            <person name="Gautier V."/>
            <person name="Ament-Velasquez S.L."/>
            <person name="Kruys A."/>
            <person name="Hutchinson M.I."/>
            <person name="Powell A.J."/>
            <person name="Barry K."/>
            <person name="Miller A.N."/>
            <person name="Grigoriev I.V."/>
            <person name="Debuchy R."/>
            <person name="Gladieux P."/>
            <person name="Hiltunen Thoren M."/>
            <person name="Johannesson H."/>
        </authorList>
    </citation>
    <scope>NUCLEOTIDE SEQUENCE</scope>
    <source>
        <strain evidence="1">CBS 892.96</strain>
    </source>
</reference>
<name>A0AAN7A3C4_9PEZI</name>